<dbReference type="OrthoDB" id="600868at2759"/>
<dbReference type="InterPro" id="IPR002885">
    <property type="entry name" value="PPR_rpt"/>
</dbReference>
<keyword evidence="4" id="KW-1185">Reference proteome</keyword>
<keyword evidence="1" id="KW-0677">Repeat</keyword>
<evidence type="ECO:0000313" key="4">
    <source>
        <dbReference type="Proteomes" id="UP000516437"/>
    </source>
</evidence>
<proteinExistence type="predicted"/>
<dbReference type="PANTHER" id="PTHR47926">
    <property type="entry name" value="PENTATRICOPEPTIDE REPEAT-CONTAINING PROTEIN"/>
    <property type="match status" value="1"/>
</dbReference>
<dbReference type="GO" id="GO:0003723">
    <property type="term" value="F:RNA binding"/>
    <property type="evidence" value="ECO:0007669"/>
    <property type="project" value="InterPro"/>
</dbReference>
<dbReference type="AlphaFoldDB" id="A0A6A1V9P7"/>
<gene>
    <name evidence="3" type="ORF">CJ030_MR7G024252</name>
</gene>
<feature type="repeat" description="PPR" evidence="2">
    <location>
        <begin position="288"/>
        <end position="322"/>
    </location>
</feature>
<evidence type="ECO:0000313" key="3">
    <source>
        <dbReference type="EMBL" id="KAB1207890.1"/>
    </source>
</evidence>
<dbReference type="EMBL" id="RXIC02000025">
    <property type="protein sequence ID" value="KAB1207890.1"/>
    <property type="molecule type" value="Genomic_DNA"/>
</dbReference>
<dbReference type="GO" id="GO:0009451">
    <property type="term" value="P:RNA modification"/>
    <property type="evidence" value="ECO:0007669"/>
    <property type="project" value="InterPro"/>
</dbReference>
<dbReference type="InterPro" id="IPR011990">
    <property type="entry name" value="TPR-like_helical_dom_sf"/>
</dbReference>
<dbReference type="NCBIfam" id="TIGR00756">
    <property type="entry name" value="PPR"/>
    <property type="match status" value="3"/>
</dbReference>
<sequence length="677" mass="74980">MFSLRSTVSWARSIKFLSFIWNISTISPKCNIPIASSTPCLVLESYCESDVQEGVYCRNRIIDSFVKSGLLNAALKEFDEMPFCDVVTYNLLISGHGRYGLPKQALYLYAEMVLQGIRESPSTFSSVLGICSDAEFYKAGIQVHCRVLSLGFSLNVFVGSSLVDLYMHMGLNDVALKLFNELPERNLAIWNLVLRGYCELDRSLELFGLYTRMELDGVKPDGLSFCYLFRACCNEKLLYQGKQLHCHVVTAGWVISNIFVANALVDFYSACGRLIDAQKSFETIPVEEVISWNSMVAVYAANGLLADALNIFSIMQFQGKRPSIRSFVGFLNLSSGTKNLQFGKQIHSSVLKLGHDNGSRHIQSALIDMYGKCGYVESAVTIYESVPERTLECCNSLMTSLLHCGITEDVVEMFGFMADEGVGYDEVTFSTTLKALSVSDSTSLASCRLLHCCAIKSGFESDNAVACSLVDAYSRCGRVELSRIVFDKIRSPNVICFTSIINGYARNGMGREGIEMLQALVQKGLKPDRVAFLCALTGCNYSGLVEEGRLLFDSMKTLHGLYPDREHYSCMVDLLGRAGLLDEAEELLRRAPGKGNGVMWSSFLRSCRVHGNETMGRRAAKALMELEPEDPAICLQVSNLYSEIGDFQTSMQVRKSALSRMVTGEIGHSLINVDSCF</sequence>
<protein>
    <submittedName>
        <fullName evidence="3">Uncharacterized protein</fullName>
    </submittedName>
</protein>
<organism evidence="3 4">
    <name type="scientific">Morella rubra</name>
    <name type="common">Chinese bayberry</name>
    <dbReference type="NCBI Taxonomy" id="262757"/>
    <lineage>
        <taxon>Eukaryota</taxon>
        <taxon>Viridiplantae</taxon>
        <taxon>Streptophyta</taxon>
        <taxon>Embryophyta</taxon>
        <taxon>Tracheophyta</taxon>
        <taxon>Spermatophyta</taxon>
        <taxon>Magnoliopsida</taxon>
        <taxon>eudicotyledons</taxon>
        <taxon>Gunneridae</taxon>
        <taxon>Pentapetalae</taxon>
        <taxon>rosids</taxon>
        <taxon>fabids</taxon>
        <taxon>Fagales</taxon>
        <taxon>Myricaceae</taxon>
        <taxon>Morella</taxon>
    </lineage>
</organism>
<evidence type="ECO:0000256" key="1">
    <source>
        <dbReference type="ARBA" id="ARBA00022737"/>
    </source>
</evidence>
<dbReference type="Gene3D" id="1.25.40.10">
    <property type="entry name" value="Tetratricopeptide repeat domain"/>
    <property type="match status" value="5"/>
</dbReference>
<feature type="repeat" description="PPR" evidence="2">
    <location>
        <begin position="564"/>
        <end position="598"/>
    </location>
</feature>
<dbReference type="Proteomes" id="UP000516437">
    <property type="component" value="Chromosome 7"/>
</dbReference>
<dbReference type="Pfam" id="PF01535">
    <property type="entry name" value="PPR"/>
    <property type="match status" value="4"/>
</dbReference>
<accession>A0A6A1V9P7</accession>
<dbReference type="PANTHER" id="PTHR47926:SF442">
    <property type="entry name" value="PUTATIVE-RELATED"/>
    <property type="match status" value="1"/>
</dbReference>
<comment type="caution">
    <text evidence="3">The sequence shown here is derived from an EMBL/GenBank/DDBJ whole genome shotgun (WGS) entry which is preliminary data.</text>
</comment>
<dbReference type="SUPFAM" id="SSF48452">
    <property type="entry name" value="TPR-like"/>
    <property type="match status" value="1"/>
</dbReference>
<feature type="repeat" description="PPR" evidence="2">
    <location>
        <begin position="85"/>
        <end position="119"/>
    </location>
</feature>
<evidence type="ECO:0000256" key="2">
    <source>
        <dbReference type="PROSITE-ProRule" id="PRU00708"/>
    </source>
</evidence>
<feature type="repeat" description="PPR" evidence="2">
    <location>
        <begin position="186"/>
        <end position="220"/>
    </location>
</feature>
<dbReference type="PROSITE" id="PS51375">
    <property type="entry name" value="PPR"/>
    <property type="match status" value="5"/>
</dbReference>
<feature type="repeat" description="PPR" evidence="2">
    <location>
        <begin position="493"/>
        <end position="527"/>
    </location>
</feature>
<dbReference type="InterPro" id="IPR046960">
    <property type="entry name" value="PPR_At4g14850-like_plant"/>
</dbReference>
<reference evidence="3 4" key="1">
    <citation type="journal article" date="2019" name="Plant Biotechnol. J.">
        <title>The red bayberry genome and genetic basis of sex determination.</title>
        <authorList>
            <person name="Jia H.M."/>
            <person name="Jia H.J."/>
            <person name="Cai Q.L."/>
            <person name="Wang Y."/>
            <person name="Zhao H.B."/>
            <person name="Yang W.F."/>
            <person name="Wang G.Y."/>
            <person name="Li Y.H."/>
            <person name="Zhan D.L."/>
            <person name="Shen Y.T."/>
            <person name="Niu Q.F."/>
            <person name="Chang L."/>
            <person name="Qiu J."/>
            <person name="Zhao L."/>
            <person name="Xie H.B."/>
            <person name="Fu W.Y."/>
            <person name="Jin J."/>
            <person name="Li X.W."/>
            <person name="Jiao Y."/>
            <person name="Zhou C.C."/>
            <person name="Tu T."/>
            <person name="Chai C.Y."/>
            <person name="Gao J.L."/>
            <person name="Fan L.J."/>
            <person name="van de Weg E."/>
            <person name="Wang J.Y."/>
            <person name="Gao Z.S."/>
        </authorList>
    </citation>
    <scope>NUCLEOTIDE SEQUENCE [LARGE SCALE GENOMIC DNA]</scope>
    <source>
        <tissue evidence="3">Leaves</tissue>
    </source>
</reference>
<dbReference type="Pfam" id="PF13041">
    <property type="entry name" value="PPR_2"/>
    <property type="match status" value="3"/>
</dbReference>
<dbReference type="FunFam" id="1.25.40.10:FF:000090">
    <property type="entry name" value="Pentatricopeptide repeat-containing protein, chloroplastic"/>
    <property type="match status" value="1"/>
</dbReference>
<name>A0A6A1V9P7_9ROSI</name>
<dbReference type="Pfam" id="PF12854">
    <property type="entry name" value="PPR_1"/>
    <property type="match status" value="1"/>
</dbReference>